<comment type="similarity">
    <text evidence="1">Belongs to the enoyl-CoA hydratase/isomerase family.</text>
</comment>
<sequence length="130" mass="14504">MSKLEFAPLVRRIELPDMVAYAGATWDWHRLHYDPAYLAARGLDRPVVDGQVFGAYLAIALRGWLGPDSVLTDLSFRFRSLVFAGETIRCRGELRSVQDGVADVDLRVEVVEDGRLAVAPASARLRLPHE</sequence>
<dbReference type="SUPFAM" id="SSF54637">
    <property type="entry name" value="Thioesterase/thiol ester dehydrase-isomerase"/>
    <property type="match status" value="1"/>
</dbReference>
<keyword evidence="4" id="KW-1185">Reference proteome</keyword>
<dbReference type="Gene3D" id="3.10.129.10">
    <property type="entry name" value="Hotdog Thioesterase"/>
    <property type="match status" value="1"/>
</dbReference>
<dbReference type="Pfam" id="PF01575">
    <property type="entry name" value="MaoC_dehydratas"/>
    <property type="match status" value="1"/>
</dbReference>
<dbReference type="InterPro" id="IPR002539">
    <property type="entry name" value="MaoC-like_dom"/>
</dbReference>
<gene>
    <name evidence="3" type="ORF">SAMN05421748_130112</name>
</gene>
<dbReference type="EMBL" id="OBDY01000030">
    <property type="protein sequence ID" value="SNY66748.1"/>
    <property type="molecule type" value="Genomic_DNA"/>
</dbReference>
<protein>
    <submittedName>
        <fullName evidence="3">Acyl dehydratase</fullName>
    </submittedName>
</protein>
<organism evidence="3 4">
    <name type="scientific">Paractinoplanes atraurantiacus</name>
    <dbReference type="NCBI Taxonomy" id="1036182"/>
    <lineage>
        <taxon>Bacteria</taxon>
        <taxon>Bacillati</taxon>
        <taxon>Actinomycetota</taxon>
        <taxon>Actinomycetes</taxon>
        <taxon>Micromonosporales</taxon>
        <taxon>Micromonosporaceae</taxon>
        <taxon>Paractinoplanes</taxon>
    </lineage>
</organism>
<evidence type="ECO:0000313" key="3">
    <source>
        <dbReference type="EMBL" id="SNY66748.1"/>
    </source>
</evidence>
<dbReference type="AlphaFoldDB" id="A0A285K2J4"/>
<dbReference type="InterPro" id="IPR029069">
    <property type="entry name" value="HotDog_dom_sf"/>
</dbReference>
<dbReference type="Proteomes" id="UP000219612">
    <property type="component" value="Unassembled WGS sequence"/>
</dbReference>
<evidence type="ECO:0000256" key="1">
    <source>
        <dbReference type="ARBA" id="ARBA00005254"/>
    </source>
</evidence>
<dbReference type="OrthoDB" id="7183822at2"/>
<feature type="domain" description="MaoC-like" evidence="2">
    <location>
        <begin position="16"/>
        <end position="108"/>
    </location>
</feature>
<name>A0A285K2J4_9ACTN</name>
<proteinExistence type="inferred from homology"/>
<evidence type="ECO:0000259" key="2">
    <source>
        <dbReference type="Pfam" id="PF01575"/>
    </source>
</evidence>
<reference evidence="4" key="1">
    <citation type="submission" date="2017-09" db="EMBL/GenBank/DDBJ databases">
        <authorList>
            <person name="Varghese N."/>
            <person name="Submissions S."/>
        </authorList>
    </citation>
    <scope>NUCLEOTIDE SEQUENCE [LARGE SCALE GENOMIC DNA]</scope>
    <source>
        <strain evidence="4">CGMCC 4.6857</strain>
    </source>
</reference>
<dbReference type="RefSeq" id="WP_097327599.1">
    <property type="nucleotide sequence ID" value="NZ_OBDY01000030.1"/>
</dbReference>
<accession>A0A285K2J4</accession>
<evidence type="ECO:0000313" key="4">
    <source>
        <dbReference type="Proteomes" id="UP000219612"/>
    </source>
</evidence>